<protein>
    <submittedName>
        <fullName evidence="1">Uncharacterized protein</fullName>
    </submittedName>
</protein>
<dbReference type="EMBL" id="MU267639">
    <property type="protein sequence ID" value="KAH7913019.1"/>
    <property type="molecule type" value="Genomic_DNA"/>
</dbReference>
<sequence length="457" mass="50201">MLLTRSSTPVRAGRSEEILGSPMSVARPFRLATAFEQHSIPDGSIPSISVSNCQGRSNARDNTALWTLYRDAASPYSDTSPEEKSCDVLPSLGSPLTTGPLQEDKDGLSRNLLTPKIVSGNELVTNDTSSNCKDALCKETESKSSVNDTLLRSEDPYTPVKIPKHPVLQVLHNSEMSINQPFMSWTQRSRMLSVPFNAPTRQFLQAPNDIGSMLASSRHPRGQTEPPSCRESKTSIPSGHFATRPSTSMEFGSFISKQNWPTLRNAVSATSHESNSRISSMVRLDALFRYVPVSAAISRTPEKLRARRQSQSRVSPPPLTASVSIPLPGQQQMSSSDETLSLEDASKPVTPLQSPVRFHTAVRHVGSPVSEQRAYGIEIPSPGAYSKVSNEETVLEKFGKDRRGSRLAIWRWWAATESSRPLDIEAGRSFVHRDSEADHETLYGKLKKFLNAGPFAA</sequence>
<evidence type="ECO:0000313" key="2">
    <source>
        <dbReference type="Proteomes" id="UP000790377"/>
    </source>
</evidence>
<gene>
    <name evidence="1" type="ORF">BJ138DRAFT_1147062</name>
</gene>
<organism evidence="1 2">
    <name type="scientific">Hygrophoropsis aurantiaca</name>
    <dbReference type="NCBI Taxonomy" id="72124"/>
    <lineage>
        <taxon>Eukaryota</taxon>
        <taxon>Fungi</taxon>
        <taxon>Dikarya</taxon>
        <taxon>Basidiomycota</taxon>
        <taxon>Agaricomycotina</taxon>
        <taxon>Agaricomycetes</taxon>
        <taxon>Agaricomycetidae</taxon>
        <taxon>Boletales</taxon>
        <taxon>Coniophorineae</taxon>
        <taxon>Hygrophoropsidaceae</taxon>
        <taxon>Hygrophoropsis</taxon>
    </lineage>
</organism>
<dbReference type="Proteomes" id="UP000790377">
    <property type="component" value="Unassembled WGS sequence"/>
</dbReference>
<comment type="caution">
    <text evidence="1">The sequence shown here is derived from an EMBL/GenBank/DDBJ whole genome shotgun (WGS) entry which is preliminary data.</text>
</comment>
<accession>A0ACB8AIP7</accession>
<name>A0ACB8AIP7_9AGAM</name>
<evidence type="ECO:0000313" key="1">
    <source>
        <dbReference type="EMBL" id="KAH7913019.1"/>
    </source>
</evidence>
<keyword evidence="2" id="KW-1185">Reference proteome</keyword>
<proteinExistence type="predicted"/>
<reference evidence="1" key="1">
    <citation type="journal article" date="2021" name="New Phytol.">
        <title>Evolutionary innovations through gain and loss of genes in the ectomycorrhizal Boletales.</title>
        <authorList>
            <person name="Wu G."/>
            <person name="Miyauchi S."/>
            <person name="Morin E."/>
            <person name="Kuo A."/>
            <person name="Drula E."/>
            <person name="Varga T."/>
            <person name="Kohler A."/>
            <person name="Feng B."/>
            <person name="Cao Y."/>
            <person name="Lipzen A."/>
            <person name="Daum C."/>
            <person name="Hundley H."/>
            <person name="Pangilinan J."/>
            <person name="Johnson J."/>
            <person name="Barry K."/>
            <person name="LaButti K."/>
            <person name="Ng V."/>
            <person name="Ahrendt S."/>
            <person name="Min B."/>
            <person name="Choi I.G."/>
            <person name="Park H."/>
            <person name="Plett J.M."/>
            <person name="Magnuson J."/>
            <person name="Spatafora J.W."/>
            <person name="Nagy L.G."/>
            <person name="Henrissat B."/>
            <person name="Grigoriev I.V."/>
            <person name="Yang Z.L."/>
            <person name="Xu J."/>
            <person name="Martin F.M."/>
        </authorList>
    </citation>
    <scope>NUCLEOTIDE SEQUENCE</scope>
    <source>
        <strain evidence="1">ATCC 28755</strain>
    </source>
</reference>